<name>A0A6J7DSL7_9ZZZZ</name>
<proteinExistence type="predicted"/>
<gene>
    <name evidence="1" type="ORF">UFOPK3364_00885</name>
</gene>
<organism evidence="1">
    <name type="scientific">freshwater metagenome</name>
    <dbReference type="NCBI Taxonomy" id="449393"/>
    <lineage>
        <taxon>unclassified sequences</taxon>
        <taxon>metagenomes</taxon>
        <taxon>ecological metagenomes</taxon>
    </lineage>
</organism>
<dbReference type="AlphaFoldDB" id="A0A6J7DSL7"/>
<protein>
    <submittedName>
        <fullName evidence="1">Unannotated protein</fullName>
    </submittedName>
</protein>
<dbReference type="EMBL" id="CAFBLO010000094">
    <property type="protein sequence ID" value="CAB4873616.1"/>
    <property type="molecule type" value="Genomic_DNA"/>
</dbReference>
<evidence type="ECO:0000313" key="1">
    <source>
        <dbReference type="EMBL" id="CAB4873616.1"/>
    </source>
</evidence>
<accession>A0A6J7DSL7</accession>
<sequence>MDPALKLQIAHDTATALVARVRDEGTVDIVQRLLEYTREYGVGEIAELWASAPAHSLPGALWRLYVVHASIVNDPDTAAHAYQRGVTELNTIDEVVAGARQPTGPEDIRDLADEILRGAFVGELSDALERAAAYCRIEAHGVTTLVAGTEIGTSALLERAVTLADFALDLHACSVLAMANKLT</sequence>
<reference evidence="1" key="1">
    <citation type="submission" date="2020-05" db="EMBL/GenBank/DDBJ databases">
        <authorList>
            <person name="Chiriac C."/>
            <person name="Salcher M."/>
            <person name="Ghai R."/>
            <person name="Kavagutti S V."/>
        </authorList>
    </citation>
    <scope>NUCLEOTIDE SEQUENCE</scope>
</reference>